<comment type="caution">
    <text evidence="2">The sequence shown here is derived from an EMBL/GenBank/DDBJ whole genome shotgun (WGS) entry which is preliminary data.</text>
</comment>
<gene>
    <name evidence="2" type="ORF">GCM10010439_58540</name>
</gene>
<reference evidence="2 3" key="1">
    <citation type="journal article" date="2019" name="Int. J. Syst. Evol. Microbiol.">
        <title>The Global Catalogue of Microorganisms (GCM) 10K type strain sequencing project: providing services to taxonomists for standard genome sequencing and annotation.</title>
        <authorList>
            <consortium name="The Broad Institute Genomics Platform"/>
            <consortium name="The Broad Institute Genome Sequencing Center for Infectious Disease"/>
            <person name="Wu L."/>
            <person name="Ma J."/>
        </authorList>
    </citation>
    <scope>NUCLEOTIDE SEQUENCE [LARGE SCALE GENOMIC DNA]</scope>
    <source>
        <strain evidence="2 3">JCM 8201</strain>
    </source>
</reference>
<evidence type="ECO:0000313" key="2">
    <source>
        <dbReference type="EMBL" id="GAA2734955.1"/>
    </source>
</evidence>
<dbReference type="Pfam" id="PF04542">
    <property type="entry name" value="Sigma70_r2"/>
    <property type="match status" value="1"/>
</dbReference>
<organism evidence="2 3">
    <name type="scientific">Actinocorallia aurantiaca</name>
    <dbReference type="NCBI Taxonomy" id="46204"/>
    <lineage>
        <taxon>Bacteria</taxon>
        <taxon>Bacillati</taxon>
        <taxon>Actinomycetota</taxon>
        <taxon>Actinomycetes</taxon>
        <taxon>Streptosporangiales</taxon>
        <taxon>Thermomonosporaceae</taxon>
        <taxon>Actinocorallia</taxon>
    </lineage>
</organism>
<dbReference type="InterPro" id="IPR013325">
    <property type="entry name" value="RNA_pol_sigma_r2"/>
</dbReference>
<dbReference type="SUPFAM" id="SSF88946">
    <property type="entry name" value="Sigma2 domain of RNA polymerase sigma factors"/>
    <property type="match status" value="1"/>
</dbReference>
<dbReference type="Proteomes" id="UP001501842">
    <property type="component" value="Unassembled WGS sequence"/>
</dbReference>
<accession>A0ABN3UL43</accession>
<evidence type="ECO:0000313" key="3">
    <source>
        <dbReference type="Proteomes" id="UP001501842"/>
    </source>
</evidence>
<dbReference type="InterPro" id="IPR007627">
    <property type="entry name" value="RNA_pol_sigma70_r2"/>
</dbReference>
<protein>
    <recommendedName>
        <fullName evidence="1">RNA polymerase sigma-70 region 2 domain-containing protein</fullName>
    </recommendedName>
</protein>
<sequence>MLAQKVLLGVHGFDAEYALVVRFMMRTGAGLADAEDAMQHVAEQGWRKVTSGQWDQVHLPRAWARTVALNHHRAQCRKHNAAVRCGSRMFLQVRALRFC</sequence>
<dbReference type="EMBL" id="BAAATZ010000029">
    <property type="protein sequence ID" value="GAA2734955.1"/>
    <property type="molecule type" value="Genomic_DNA"/>
</dbReference>
<name>A0ABN3UL43_9ACTN</name>
<evidence type="ECO:0000259" key="1">
    <source>
        <dbReference type="Pfam" id="PF04542"/>
    </source>
</evidence>
<feature type="domain" description="RNA polymerase sigma-70 region 2" evidence="1">
    <location>
        <begin position="14"/>
        <end position="80"/>
    </location>
</feature>
<dbReference type="Gene3D" id="1.10.1740.10">
    <property type="match status" value="1"/>
</dbReference>
<proteinExistence type="predicted"/>
<keyword evidence="3" id="KW-1185">Reference proteome</keyword>
<dbReference type="RefSeq" id="WP_344455074.1">
    <property type="nucleotide sequence ID" value="NZ_BAAATZ010000029.1"/>
</dbReference>